<name>A0ABR1NWT4_DIAER</name>
<dbReference type="EMBL" id="JAKNSF020000088">
    <property type="protein sequence ID" value="KAK7718128.1"/>
    <property type="molecule type" value="Genomic_DNA"/>
</dbReference>
<reference evidence="4 5" key="1">
    <citation type="submission" date="2024-02" db="EMBL/GenBank/DDBJ databases">
        <title>De novo assembly and annotation of 12 fungi associated with fruit tree decline syndrome in Ontario, Canada.</title>
        <authorList>
            <person name="Sulman M."/>
            <person name="Ellouze W."/>
            <person name="Ilyukhin E."/>
        </authorList>
    </citation>
    <scope>NUCLEOTIDE SEQUENCE [LARGE SCALE GENOMIC DNA]</scope>
    <source>
        <strain evidence="4 5">M169</strain>
    </source>
</reference>
<keyword evidence="1" id="KW-0040">ANK repeat</keyword>
<evidence type="ECO:0000313" key="4">
    <source>
        <dbReference type="EMBL" id="KAK7718128.1"/>
    </source>
</evidence>
<dbReference type="InterPro" id="IPR002110">
    <property type="entry name" value="Ankyrin_rpt"/>
</dbReference>
<feature type="compositionally biased region" description="Polar residues" evidence="2">
    <location>
        <begin position="290"/>
        <end position="302"/>
    </location>
</feature>
<dbReference type="Gene3D" id="1.25.40.20">
    <property type="entry name" value="Ankyrin repeat-containing domain"/>
    <property type="match status" value="1"/>
</dbReference>
<feature type="domain" description="Protein kinase" evidence="3">
    <location>
        <begin position="738"/>
        <end position="1002"/>
    </location>
</feature>
<evidence type="ECO:0000259" key="3">
    <source>
        <dbReference type="PROSITE" id="PS50011"/>
    </source>
</evidence>
<feature type="compositionally biased region" description="Basic and acidic residues" evidence="2">
    <location>
        <begin position="406"/>
        <end position="419"/>
    </location>
</feature>
<feature type="compositionally biased region" description="Basic and acidic residues" evidence="2">
    <location>
        <begin position="235"/>
        <end position="249"/>
    </location>
</feature>
<dbReference type="PROSITE" id="PS50088">
    <property type="entry name" value="ANK_REPEAT"/>
    <property type="match status" value="1"/>
</dbReference>
<dbReference type="InterPro" id="IPR011009">
    <property type="entry name" value="Kinase-like_dom_sf"/>
</dbReference>
<dbReference type="SMART" id="SM00220">
    <property type="entry name" value="S_TKc"/>
    <property type="match status" value="1"/>
</dbReference>
<evidence type="ECO:0000256" key="2">
    <source>
        <dbReference type="SAM" id="MobiDB-lite"/>
    </source>
</evidence>
<dbReference type="PANTHER" id="PTHR24359:SF1">
    <property type="entry name" value="INHIBITOR OF NUCLEAR FACTOR KAPPA-B KINASE EPSILON SUBUNIT HOMOLOG 1-RELATED"/>
    <property type="match status" value="1"/>
</dbReference>
<proteinExistence type="predicted"/>
<dbReference type="SUPFAM" id="SSF48403">
    <property type="entry name" value="Ankyrin repeat"/>
    <property type="match status" value="1"/>
</dbReference>
<feature type="compositionally biased region" description="Low complexity" evidence="2">
    <location>
        <begin position="311"/>
        <end position="320"/>
    </location>
</feature>
<feature type="compositionally biased region" description="Polar residues" evidence="2">
    <location>
        <begin position="250"/>
        <end position="273"/>
    </location>
</feature>
<dbReference type="InterPro" id="IPR000719">
    <property type="entry name" value="Prot_kinase_dom"/>
</dbReference>
<evidence type="ECO:0000256" key="1">
    <source>
        <dbReference type="PROSITE-ProRule" id="PRU00023"/>
    </source>
</evidence>
<feature type="compositionally biased region" description="Basic and acidic residues" evidence="2">
    <location>
        <begin position="276"/>
        <end position="288"/>
    </location>
</feature>
<gene>
    <name evidence="4" type="ORF">SLS63_010513</name>
</gene>
<dbReference type="PANTHER" id="PTHR24359">
    <property type="entry name" value="SERINE/THREONINE-PROTEIN KINASE SBK1"/>
    <property type="match status" value="1"/>
</dbReference>
<dbReference type="PROSITE" id="PS50011">
    <property type="entry name" value="PROTEIN_KINASE_DOM"/>
    <property type="match status" value="1"/>
</dbReference>
<feature type="region of interest" description="Disordered" evidence="2">
    <location>
        <begin position="467"/>
        <end position="491"/>
    </location>
</feature>
<dbReference type="PROSITE" id="PS50297">
    <property type="entry name" value="ANK_REP_REGION"/>
    <property type="match status" value="1"/>
</dbReference>
<organism evidence="4 5">
    <name type="scientific">Diaporthe eres</name>
    <name type="common">Phomopsis oblonga</name>
    <dbReference type="NCBI Taxonomy" id="83184"/>
    <lineage>
        <taxon>Eukaryota</taxon>
        <taxon>Fungi</taxon>
        <taxon>Dikarya</taxon>
        <taxon>Ascomycota</taxon>
        <taxon>Pezizomycotina</taxon>
        <taxon>Sordariomycetes</taxon>
        <taxon>Sordariomycetidae</taxon>
        <taxon>Diaporthales</taxon>
        <taxon>Diaporthaceae</taxon>
        <taxon>Diaporthe</taxon>
        <taxon>Diaporthe eres species complex</taxon>
    </lineage>
</organism>
<dbReference type="SUPFAM" id="SSF56112">
    <property type="entry name" value="Protein kinase-like (PK-like)"/>
    <property type="match status" value="1"/>
</dbReference>
<protein>
    <recommendedName>
        <fullName evidence="3">Protein kinase domain-containing protein</fullName>
    </recommendedName>
</protein>
<dbReference type="SMART" id="SM00248">
    <property type="entry name" value="ANK"/>
    <property type="match status" value="3"/>
</dbReference>
<accession>A0ABR1NWT4</accession>
<dbReference type="Gene3D" id="1.10.510.10">
    <property type="entry name" value="Transferase(Phosphotransferase) domain 1"/>
    <property type="match status" value="1"/>
</dbReference>
<feature type="compositionally biased region" description="Polar residues" evidence="2">
    <location>
        <begin position="472"/>
        <end position="484"/>
    </location>
</feature>
<dbReference type="Proteomes" id="UP001430848">
    <property type="component" value="Unassembled WGS sequence"/>
</dbReference>
<feature type="repeat" description="ANK" evidence="1">
    <location>
        <begin position="525"/>
        <end position="557"/>
    </location>
</feature>
<dbReference type="Pfam" id="PF12796">
    <property type="entry name" value="Ank_2"/>
    <property type="match status" value="1"/>
</dbReference>
<keyword evidence="5" id="KW-1185">Reference proteome</keyword>
<feature type="region of interest" description="Disordered" evidence="2">
    <location>
        <begin position="233"/>
        <end position="320"/>
    </location>
</feature>
<dbReference type="CDD" id="cd00180">
    <property type="entry name" value="PKc"/>
    <property type="match status" value="1"/>
</dbReference>
<comment type="caution">
    <text evidence="4">The sequence shown here is derived from an EMBL/GenBank/DDBJ whole genome shotgun (WGS) entry which is preliminary data.</text>
</comment>
<evidence type="ECO:0000313" key="5">
    <source>
        <dbReference type="Proteomes" id="UP001430848"/>
    </source>
</evidence>
<dbReference type="Pfam" id="PF00069">
    <property type="entry name" value="Pkinase"/>
    <property type="match status" value="1"/>
</dbReference>
<dbReference type="InterPro" id="IPR036770">
    <property type="entry name" value="Ankyrin_rpt-contain_sf"/>
</dbReference>
<sequence length="1002" mass="112643">MAGKGEPKLISDPEDGYDEPILSAAKECESNFTTSLKFMESNQPSREDFLRKFQAKFLDWAAYLGVFAEKGASLDHRLKRHQQYRDLVLLLLDTLNSCLIQSKPDAIAFLTPAAYQVLATAELSDTESDESSDDEIDPRQVELNGIQNSIKELDRLAIYIRQSSITSLDARVKAFGARKLADVAPFEALATNVVESLYADASGILHERLSKSMTQRYTRLLYWRSHDKKLRVDRRRWDRSPDSSVKEELNTTNARDASAAESQHQQQRSNMSSALDHPDSETIRRGTDLSRISETIPSNTGSHLALPPAEGQMQRTGRGTGTTVLRSGAKFPPAPELEPGEEHKACIYCRRNIPKDSLEDAKLWRSQGPMTAAAEQSNSQNVKLPFDQTETVLIEPSHSSNAKKSVRFDATIRESKPADESPTSTTASEAGEIVSQKATNTAMLNHIADHLQFLALLTPRLSTEKFREGKVQDTSSSRAISSDGSHGKRSTLEEELETLEVNSFSLNQNTPIEPGADNEAKGEDDRTRALLWAAENGHNMMVRDLLEKGANVEADDPCERRSVSLAAMNGHELSVTFLLDFGAMLEAKDEDGQTALSWAAMNGHTAVATIESHFSFMSANISRRLVEYAIENPRVFLTLVITKLIKKMPLLDSGSFRDNHLPVRFQYDEGAIMRVYSVADDENHPWQCFVEGEDESSSWDFADIKQFVMNQWLFSAVIFENNRFRYKIHRDCPLPYTTLTQATAAVGHFGKVFRLGLQPDHTRSISTMHFPPVSINSTSPREVAVKQLRIDGASDEELTRFFDKETSILETMRKLKHPHLIEAILVYEKGPDRCFVFPWAQGGNLRQFWDFNTDPSDQQVIQWAWHQIRGLASGLSSLHSEGTRHGDVKPENILIFFDENLPRLGQLVISDVGAAKFHADETRTRYVEGEATTNRIGTLRYEPPEIEHPQGYKLVIISRKYDSWSLGCVLFEFIIWLSFGLQSPDLTDSGIKIRIGYRYCIL</sequence>
<feature type="region of interest" description="Disordered" evidence="2">
    <location>
        <begin position="395"/>
        <end position="431"/>
    </location>
</feature>